<evidence type="ECO:0000256" key="2">
    <source>
        <dbReference type="SAM" id="MobiDB-lite"/>
    </source>
</evidence>
<accession>S7RX41</accession>
<reference evidence="3 4" key="1">
    <citation type="journal article" date="2012" name="Science">
        <title>The Paleozoic origin of enzymatic lignin decomposition reconstructed from 31 fungal genomes.</title>
        <authorList>
            <person name="Floudas D."/>
            <person name="Binder M."/>
            <person name="Riley R."/>
            <person name="Barry K."/>
            <person name="Blanchette R.A."/>
            <person name="Henrissat B."/>
            <person name="Martinez A.T."/>
            <person name="Otillar R."/>
            <person name="Spatafora J.W."/>
            <person name="Yadav J.S."/>
            <person name="Aerts A."/>
            <person name="Benoit I."/>
            <person name="Boyd A."/>
            <person name="Carlson A."/>
            <person name="Copeland A."/>
            <person name="Coutinho P.M."/>
            <person name="de Vries R.P."/>
            <person name="Ferreira P."/>
            <person name="Findley K."/>
            <person name="Foster B."/>
            <person name="Gaskell J."/>
            <person name="Glotzer D."/>
            <person name="Gorecki P."/>
            <person name="Heitman J."/>
            <person name="Hesse C."/>
            <person name="Hori C."/>
            <person name="Igarashi K."/>
            <person name="Jurgens J.A."/>
            <person name="Kallen N."/>
            <person name="Kersten P."/>
            <person name="Kohler A."/>
            <person name="Kuees U."/>
            <person name="Kumar T.K.A."/>
            <person name="Kuo A."/>
            <person name="LaButti K."/>
            <person name="Larrondo L.F."/>
            <person name="Lindquist E."/>
            <person name="Ling A."/>
            <person name="Lombard V."/>
            <person name="Lucas S."/>
            <person name="Lundell T."/>
            <person name="Martin R."/>
            <person name="McLaughlin D.J."/>
            <person name="Morgenstern I."/>
            <person name="Morin E."/>
            <person name="Murat C."/>
            <person name="Nagy L.G."/>
            <person name="Nolan M."/>
            <person name="Ohm R.A."/>
            <person name="Patyshakuliyeva A."/>
            <person name="Rokas A."/>
            <person name="Ruiz-Duenas F.J."/>
            <person name="Sabat G."/>
            <person name="Salamov A."/>
            <person name="Samejima M."/>
            <person name="Schmutz J."/>
            <person name="Slot J.C."/>
            <person name="St John F."/>
            <person name="Stenlid J."/>
            <person name="Sun H."/>
            <person name="Sun S."/>
            <person name="Syed K."/>
            <person name="Tsang A."/>
            <person name="Wiebenga A."/>
            <person name="Young D."/>
            <person name="Pisabarro A."/>
            <person name="Eastwood D.C."/>
            <person name="Martin F."/>
            <person name="Cullen D."/>
            <person name="Grigoriev I.V."/>
            <person name="Hibbett D.S."/>
        </authorList>
    </citation>
    <scope>NUCLEOTIDE SEQUENCE [LARGE SCALE GENOMIC DNA]</scope>
    <source>
        <strain evidence="3 4">ATCC 11539</strain>
    </source>
</reference>
<evidence type="ECO:0000313" key="4">
    <source>
        <dbReference type="Proteomes" id="UP000030669"/>
    </source>
</evidence>
<feature type="coiled-coil region" evidence="1">
    <location>
        <begin position="143"/>
        <end position="177"/>
    </location>
</feature>
<protein>
    <submittedName>
        <fullName evidence="3">Uncharacterized protein</fullName>
    </submittedName>
</protein>
<sequence length="795" mass="88470">MEGLQSRSEDAFGFVRTAKSSLPELADLRTTVADALQRIEPSIDDDGELVRASKTRDIIKDLQAQNTHTQQVVDLLRDKLTSSGSDLIQARTRIRELEETHQGDREALCRSADVMREMTSRLSDMSTRLRDQGSELVDALVSAANNEKDLMQLQQRVDQLSDDLARSNEELEGTDALKGRLSELEKQLLHESTKLKDTSIELAEVRTRSELAASAADELRDKVLTCQRDFNAQGQNLHALQVALAETQARSEGLKSEKESLHSENISLKQTIQKLETCLEEKGKELDGCKEKLHDALTQSQVLQERFDDQSVTLRITKESNGNLQERLITAEVSYAQKLEATTSTAAADIRVLQEQKSHMDLQLKEAAAELRSVRENGVKELADMQVELRRVQERAELKLKAESERASQMAHAHIEAMKSRQELREDMHVLELKYQNLLREAERAEQLSLQREEVIKDLEVRLRNLESCKAALEERAKTIASRYSLGNLSEEEKTFLGNLTRTTESFYEQELIAKGNELRKTRPILSRKRENALKALQARNKLLESTLARHLNSQARAQAQAGNESRSMIDLDQWLSSQMSSSPAHVQAQVTFTKAPDRDSTNNDDIGTNSRTTPAPRRAVLPPTGSSPPASDVYYQHPGPAVVRYTPKATNTAMLPPASIVAHHRVANGRIAVDAASGATLPMSHHTTALSRTTFTSLATDGSDEIVDFDDDRRISPGISSKTPPPPVETEIAGSSAAERGEPPMSSRSLRKRDRTVSPAPSGNGRPKRRTKVAGRKSGVEPQAALRAKTRKRR</sequence>
<feature type="coiled-coil region" evidence="1">
    <location>
        <begin position="421"/>
        <end position="476"/>
    </location>
</feature>
<name>S7RX41_GLOTA</name>
<dbReference type="EMBL" id="KB469297">
    <property type="protein sequence ID" value="EPQ59450.1"/>
    <property type="molecule type" value="Genomic_DNA"/>
</dbReference>
<organism evidence="3 4">
    <name type="scientific">Gloeophyllum trabeum (strain ATCC 11539 / FP-39264 / Madison 617)</name>
    <name type="common">Brown rot fungus</name>
    <dbReference type="NCBI Taxonomy" id="670483"/>
    <lineage>
        <taxon>Eukaryota</taxon>
        <taxon>Fungi</taxon>
        <taxon>Dikarya</taxon>
        <taxon>Basidiomycota</taxon>
        <taxon>Agaricomycotina</taxon>
        <taxon>Agaricomycetes</taxon>
        <taxon>Gloeophyllales</taxon>
        <taxon>Gloeophyllaceae</taxon>
        <taxon>Gloeophyllum</taxon>
    </lineage>
</organism>
<feature type="region of interest" description="Disordered" evidence="2">
    <location>
        <begin position="587"/>
        <end position="632"/>
    </location>
</feature>
<keyword evidence="1" id="KW-0175">Coiled coil</keyword>
<keyword evidence="4" id="KW-1185">Reference proteome</keyword>
<evidence type="ECO:0000256" key="1">
    <source>
        <dbReference type="SAM" id="Coils"/>
    </source>
</evidence>
<evidence type="ECO:0000313" key="3">
    <source>
        <dbReference type="EMBL" id="EPQ59450.1"/>
    </source>
</evidence>
<dbReference type="Proteomes" id="UP000030669">
    <property type="component" value="Unassembled WGS sequence"/>
</dbReference>
<dbReference type="OrthoDB" id="3246510at2759"/>
<dbReference type="OMA" id="SIMMRGA"/>
<proteinExistence type="predicted"/>
<dbReference type="RefSeq" id="XP_007862436.1">
    <property type="nucleotide sequence ID" value="XM_007864245.1"/>
</dbReference>
<dbReference type="HOGENOM" id="CLU_323144_0_0_1"/>
<dbReference type="GeneID" id="19301288"/>
<feature type="compositionally biased region" description="Polar residues" evidence="2">
    <location>
        <begin position="604"/>
        <end position="614"/>
    </location>
</feature>
<dbReference type="AlphaFoldDB" id="S7RX41"/>
<gene>
    <name evidence="3" type="ORF">GLOTRDRAFT_125758</name>
</gene>
<dbReference type="eggNOG" id="ENOG502SV0Q">
    <property type="taxonomic scope" value="Eukaryota"/>
</dbReference>
<feature type="region of interest" description="Disordered" evidence="2">
    <location>
        <begin position="707"/>
        <end position="795"/>
    </location>
</feature>
<dbReference type="STRING" id="670483.S7RX41"/>
<feature type="coiled-coil region" evidence="1">
    <location>
        <begin position="350"/>
        <end position="395"/>
    </location>
</feature>
<feature type="coiled-coil region" evidence="1">
    <location>
        <begin position="237"/>
        <end position="264"/>
    </location>
</feature>
<dbReference type="KEGG" id="gtr:GLOTRDRAFT_125758"/>
<feature type="compositionally biased region" description="Basic residues" evidence="2">
    <location>
        <begin position="767"/>
        <end position="776"/>
    </location>
</feature>